<accession>A0AAW9SJ16</accession>
<reference evidence="2 3" key="1">
    <citation type="submission" date="2024-04" db="EMBL/GenBank/DDBJ databases">
        <title>Novel genus in family Flammeovirgaceae.</title>
        <authorList>
            <person name="Nguyen T.H."/>
            <person name="Vuong T.Q."/>
            <person name="Le H."/>
            <person name="Kim S.-G."/>
        </authorList>
    </citation>
    <scope>NUCLEOTIDE SEQUENCE [LARGE SCALE GENOMIC DNA]</scope>
    <source>
        <strain evidence="2 3">JCM 23209</strain>
    </source>
</reference>
<dbReference type="AlphaFoldDB" id="A0AAW9SJ16"/>
<evidence type="ECO:0000313" key="2">
    <source>
        <dbReference type="EMBL" id="MEN7550686.1"/>
    </source>
</evidence>
<comment type="caution">
    <text evidence="2">The sequence shown here is derived from an EMBL/GenBank/DDBJ whole genome shotgun (WGS) entry which is preliminary data.</text>
</comment>
<keyword evidence="3" id="KW-1185">Reference proteome</keyword>
<evidence type="ECO:0000256" key="1">
    <source>
        <dbReference type="SAM" id="Phobius"/>
    </source>
</evidence>
<sequence length="76" mass="8876">DDQRLNTLIRVLVIAFIWSYNIGIYLHENIKQITIKKHGRRAVSFFSYGLDKLSEVFLNNINNMIKKALCLFLSCT</sequence>
<name>A0AAW9SJ16_9BACT</name>
<keyword evidence="1" id="KW-0472">Membrane</keyword>
<protein>
    <recommendedName>
        <fullName evidence="4">Transposase</fullName>
    </recommendedName>
</protein>
<feature type="non-terminal residue" evidence="2">
    <location>
        <position position="1"/>
    </location>
</feature>
<feature type="transmembrane region" description="Helical" evidence="1">
    <location>
        <begin position="7"/>
        <end position="26"/>
    </location>
</feature>
<evidence type="ECO:0008006" key="4">
    <source>
        <dbReference type="Google" id="ProtNLM"/>
    </source>
</evidence>
<keyword evidence="1" id="KW-1133">Transmembrane helix</keyword>
<organism evidence="2 3">
    <name type="scientific">Rapidithrix thailandica</name>
    <dbReference type="NCBI Taxonomy" id="413964"/>
    <lineage>
        <taxon>Bacteria</taxon>
        <taxon>Pseudomonadati</taxon>
        <taxon>Bacteroidota</taxon>
        <taxon>Cytophagia</taxon>
        <taxon>Cytophagales</taxon>
        <taxon>Flammeovirgaceae</taxon>
        <taxon>Rapidithrix</taxon>
    </lineage>
</organism>
<keyword evidence="1" id="KW-0812">Transmembrane</keyword>
<evidence type="ECO:0000313" key="3">
    <source>
        <dbReference type="Proteomes" id="UP001403385"/>
    </source>
</evidence>
<dbReference type="EMBL" id="JBDKWZ010000015">
    <property type="protein sequence ID" value="MEN7550686.1"/>
    <property type="molecule type" value="Genomic_DNA"/>
</dbReference>
<dbReference type="Proteomes" id="UP001403385">
    <property type="component" value="Unassembled WGS sequence"/>
</dbReference>
<gene>
    <name evidence="2" type="ORF">AAG747_22390</name>
</gene>
<proteinExistence type="predicted"/>